<feature type="transmembrane region" description="Helical" evidence="5">
    <location>
        <begin position="20"/>
        <end position="37"/>
    </location>
</feature>
<dbReference type="InterPro" id="IPR052951">
    <property type="entry name" value="Tellurite_res_ion_channel"/>
</dbReference>
<evidence type="ECO:0000313" key="7">
    <source>
        <dbReference type="Proteomes" id="UP001171111"/>
    </source>
</evidence>
<evidence type="ECO:0000256" key="3">
    <source>
        <dbReference type="ARBA" id="ARBA00022989"/>
    </source>
</evidence>
<keyword evidence="3 5" id="KW-1133">Transmembrane helix</keyword>
<keyword evidence="7" id="KW-1185">Reference proteome</keyword>
<comment type="caution">
    <text evidence="6">The sequence shown here is derived from an EMBL/GenBank/DDBJ whole genome shotgun (WGS) entry which is preliminary data.</text>
</comment>
<dbReference type="PANTHER" id="PTHR37955:SF1">
    <property type="entry name" value="DEP DOMAIN-CONTAINING PROTEIN"/>
    <property type="match status" value="1"/>
</dbReference>
<dbReference type="PANTHER" id="PTHR37955">
    <property type="entry name" value="TELLURITE RESISTANCE PROTEIN TEHA"/>
    <property type="match status" value="1"/>
</dbReference>
<feature type="transmembrane region" description="Helical" evidence="5">
    <location>
        <begin position="99"/>
        <end position="118"/>
    </location>
</feature>
<accession>A0ABT8T801</accession>
<organism evidence="6 7">
    <name type="scientific">Campylobacter magnus</name>
    <dbReference type="NCBI Taxonomy" id="3026462"/>
    <lineage>
        <taxon>Bacteria</taxon>
        <taxon>Pseudomonadati</taxon>
        <taxon>Campylobacterota</taxon>
        <taxon>Epsilonproteobacteria</taxon>
        <taxon>Campylobacterales</taxon>
        <taxon>Campylobacteraceae</taxon>
        <taxon>Campylobacter</taxon>
    </lineage>
</organism>
<feature type="transmembrane region" description="Helical" evidence="5">
    <location>
        <begin position="154"/>
        <end position="174"/>
    </location>
</feature>
<evidence type="ECO:0000256" key="5">
    <source>
        <dbReference type="SAM" id="Phobius"/>
    </source>
</evidence>
<feature type="transmembrane region" description="Helical" evidence="5">
    <location>
        <begin position="43"/>
        <end position="64"/>
    </location>
</feature>
<feature type="transmembrane region" description="Helical" evidence="5">
    <location>
        <begin position="186"/>
        <end position="205"/>
    </location>
</feature>
<dbReference type="Pfam" id="PF03595">
    <property type="entry name" value="SLAC1"/>
    <property type="match status" value="1"/>
</dbReference>
<evidence type="ECO:0000256" key="4">
    <source>
        <dbReference type="ARBA" id="ARBA00023136"/>
    </source>
</evidence>
<gene>
    <name evidence="6" type="ORF">Q2362_07100</name>
</gene>
<sequence>MLFRNSVKAELHHPIKINFFPAFSISLLLLAALFSEFSGASKALFYAGVTSQSIITLYVISAWISRDINIEHSNPAWFIPVAANLLIPALVPFDAPWTWFYFSFALFFYVVIFTLLFYRLIFHPSLESKFIPTLFIFIAPPSVAFLGYEKLARFDNFALILLNIAIFFALLLCFMYKKFLRLKFALSWWAFTFPLATFCLALLKAAHLRDFFTYAGLAVFGALCVFVFLCLVGTIKSVVKGTAFEA</sequence>
<reference evidence="6 7" key="1">
    <citation type="submission" date="2023-06" db="EMBL/GenBank/DDBJ databases">
        <title>Campylobacter magnum sp. nov., isolated from cecal contents of domestic pigs (Sus scrofa domesticus).</title>
        <authorList>
            <person name="Papic B."/>
            <person name="Gruntar I."/>
        </authorList>
    </citation>
    <scope>NUCLEOTIDE SEQUENCE [LARGE SCALE GENOMIC DNA]</scope>
    <source>
        <strain evidence="7">34484-21</strain>
    </source>
</reference>
<dbReference type="EMBL" id="JAULJQ010000008">
    <property type="protein sequence ID" value="MDO2409864.1"/>
    <property type="molecule type" value="Genomic_DNA"/>
</dbReference>
<dbReference type="InterPro" id="IPR004695">
    <property type="entry name" value="SLAC1/Mae1/Ssu1/TehA"/>
</dbReference>
<evidence type="ECO:0000313" key="6">
    <source>
        <dbReference type="EMBL" id="MDO2409864.1"/>
    </source>
</evidence>
<protein>
    <submittedName>
        <fullName evidence="6">C4-dicarboxylate ABC transporter</fullName>
    </submittedName>
</protein>
<dbReference type="InterPro" id="IPR038665">
    <property type="entry name" value="Voltage-dep_anion_channel_sf"/>
</dbReference>
<evidence type="ECO:0000256" key="1">
    <source>
        <dbReference type="ARBA" id="ARBA00004141"/>
    </source>
</evidence>
<name>A0ABT8T801_9BACT</name>
<feature type="transmembrane region" description="Helical" evidence="5">
    <location>
        <begin position="211"/>
        <end position="232"/>
    </location>
</feature>
<keyword evidence="4 5" id="KW-0472">Membrane</keyword>
<dbReference type="Gene3D" id="1.50.10.150">
    <property type="entry name" value="Voltage-dependent anion channel"/>
    <property type="match status" value="1"/>
</dbReference>
<feature type="transmembrane region" description="Helical" evidence="5">
    <location>
        <begin position="76"/>
        <end position="93"/>
    </location>
</feature>
<comment type="subcellular location">
    <subcellularLocation>
        <location evidence="1">Membrane</location>
        <topology evidence="1">Multi-pass membrane protein</topology>
    </subcellularLocation>
</comment>
<evidence type="ECO:0000256" key="2">
    <source>
        <dbReference type="ARBA" id="ARBA00022692"/>
    </source>
</evidence>
<dbReference type="Proteomes" id="UP001171111">
    <property type="component" value="Unassembled WGS sequence"/>
</dbReference>
<proteinExistence type="predicted"/>
<keyword evidence="2 5" id="KW-0812">Transmembrane</keyword>